<protein>
    <recommendedName>
        <fullName evidence="3">DUF2283 domain-containing protein</fullName>
    </recommendedName>
</protein>
<dbReference type="Proteomes" id="UP000321523">
    <property type="component" value="Unassembled WGS sequence"/>
</dbReference>
<accession>A0A512E1U5</accession>
<name>A0A512E1U5_9PROT</name>
<keyword evidence="2" id="KW-1185">Reference proteome</keyword>
<dbReference type="EMBL" id="BJYZ01000048">
    <property type="protein sequence ID" value="GEO42684.1"/>
    <property type="molecule type" value="Genomic_DNA"/>
</dbReference>
<organism evidence="1 2">
    <name type="scientific">Skermanella aerolata</name>
    <dbReference type="NCBI Taxonomy" id="393310"/>
    <lineage>
        <taxon>Bacteria</taxon>
        <taxon>Pseudomonadati</taxon>
        <taxon>Pseudomonadota</taxon>
        <taxon>Alphaproteobacteria</taxon>
        <taxon>Rhodospirillales</taxon>
        <taxon>Azospirillaceae</taxon>
        <taxon>Skermanella</taxon>
    </lineage>
</organism>
<gene>
    <name evidence="1" type="ORF">SAE02_68320</name>
</gene>
<dbReference type="Pfam" id="PF10049">
    <property type="entry name" value="DUF2283"/>
    <property type="match status" value="1"/>
</dbReference>
<dbReference type="AlphaFoldDB" id="A0A512E1U5"/>
<comment type="caution">
    <text evidence="1">The sequence shown here is derived from an EMBL/GenBank/DDBJ whole genome shotgun (WGS) entry which is preliminary data.</text>
</comment>
<dbReference type="InterPro" id="IPR019270">
    <property type="entry name" value="DUF2283"/>
</dbReference>
<evidence type="ECO:0008006" key="3">
    <source>
        <dbReference type="Google" id="ProtNLM"/>
    </source>
</evidence>
<reference evidence="1 2" key="1">
    <citation type="submission" date="2019-07" db="EMBL/GenBank/DDBJ databases">
        <title>Whole genome shotgun sequence of Skermanella aerolata NBRC 106429.</title>
        <authorList>
            <person name="Hosoyama A."/>
            <person name="Uohara A."/>
            <person name="Ohji S."/>
            <person name="Ichikawa N."/>
        </authorList>
    </citation>
    <scope>NUCLEOTIDE SEQUENCE [LARGE SCALE GENOMIC DNA]</scope>
    <source>
        <strain evidence="1 2">NBRC 106429</strain>
    </source>
</reference>
<evidence type="ECO:0000313" key="2">
    <source>
        <dbReference type="Proteomes" id="UP000321523"/>
    </source>
</evidence>
<sequence>MNQTYDSSTDSLYLEVRPLPSRRTGEVEEDVFLDLGEDGDPFGYDIKHASEKTELVQRFMRECDHQARSPCAE</sequence>
<proteinExistence type="predicted"/>
<evidence type="ECO:0000313" key="1">
    <source>
        <dbReference type="EMBL" id="GEO42684.1"/>
    </source>
</evidence>
<dbReference type="OrthoDB" id="9799670at2"/>
<dbReference type="RefSeq" id="WP_063772356.1">
    <property type="nucleotide sequence ID" value="NZ_BJYZ01000048.1"/>
</dbReference>